<comment type="caution">
    <text evidence="1">The sequence shown here is derived from an EMBL/GenBank/DDBJ whole genome shotgun (WGS) entry which is preliminary data.</text>
</comment>
<organism evidence="1 2">
    <name type="scientific">Blattamonas nauphoetae</name>
    <dbReference type="NCBI Taxonomy" id="2049346"/>
    <lineage>
        <taxon>Eukaryota</taxon>
        <taxon>Metamonada</taxon>
        <taxon>Preaxostyla</taxon>
        <taxon>Oxymonadida</taxon>
        <taxon>Blattamonas</taxon>
    </lineage>
</organism>
<name>A0ABQ9X2K4_9EUKA</name>
<accession>A0ABQ9X2K4</accession>
<proteinExistence type="predicted"/>
<keyword evidence="2" id="KW-1185">Reference proteome</keyword>
<protein>
    <submittedName>
        <fullName evidence="1">Uncharacterized protein</fullName>
    </submittedName>
</protein>
<dbReference type="EMBL" id="JARBJD010000247">
    <property type="protein sequence ID" value="KAK2945808.1"/>
    <property type="molecule type" value="Genomic_DNA"/>
</dbReference>
<evidence type="ECO:0000313" key="1">
    <source>
        <dbReference type="EMBL" id="KAK2945808.1"/>
    </source>
</evidence>
<reference evidence="1 2" key="1">
    <citation type="journal article" date="2022" name="bioRxiv">
        <title>Genomics of Preaxostyla Flagellates Illuminates Evolutionary Transitions and the Path Towards Mitochondrial Loss.</title>
        <authorList>
            <person name="Novak L.V.F."/>
            <person name="Treitli S.C."/>
            <person name="Pyrih J."/>
            <person name="Halakuc P."/>
            <person name="Pipaliya S.V."/>
            <person name="Vacek V."/>
            <person name="Brzon O."/>
            <person name="Soukal P."/>
            <person name="Eme L."/>
            <person name="Dacks J.B."/>
            <person name="Karnkowska A."/>
            <person name="Elias M."/>
            <person name="Hampl V."/>
        </authorList>
    </citation>
    <scope>NUCLEOTIDE SEQUENCE [LARGE SCALE GENOMIC DNA]</scope>
    <source>
        <strain evidence="1">NAU3</strain>
        <tissue evidence="1">Gut</tissue>
    </source>
</reference>
<sequence>MLLVPVYFIKQIWEDEHHSHFHPHPVEDLKEVETHSLVKIVLLDHLSLSFTFVSLVPMSLSNIVRYILFHVVIPTTLYNTVSAQLLEVTFNQLPSTPPISTLNEKSIFLISFHLYIFPDNTHHTTIVIPEEISSATRHYKTLQIEICETTCLPFSPLFTGRSLSAEHQTFVNCLK</sequence>
<evidence type="ECO:0000313" key="2">
    <source>
        <dbReference type="Proteomes" id="UP001281761"/>
    </source>
</evidence>
<gene>
    <name evidence="1" type="ORF">BLNAU_19296</name>
</gene>
<dbReference type="Proteomes" id="UP001281761">
    <property type="component" value="Unassembled WGS sequence"/>
</dbReference>